<dbReference type="GeneID" id="79949274"/>
<organism evidence="1 2">
    <name type="scientific">Methanomicrobium antiquum</name>
    <dbReference type="NCBI Taxonomy" id="487686"/>
    <lineage>
        <taxon>Archaea</taxon>
        <taxon>Methanobacteriati</taxon>
        <taxon>Methanobacteriota</taxon>
        <taxon>Stenosarchaea group</taxon>
        <taxon>Methanomicrobia</taxon>
        <taxon>Methanomicrobiales</taxon>
        <taxon>Methanomicrobiaceae</taxon>
        <taxon>Methanomicrobium</taxon>
    </lineage>
</organism>
<proteinExistence type="predicted"/>
<dbReference type="Proteomes" id="UP001218895">
    <property type="component" value="Chromosome"/>
</dbReference>
<dbReference type="RefSeq" id="WP_278100157.1">
    <property type="nucleotide sequence ID" value="NZ_CP091092.1"/>
</dbReference>
<dbReference type="AlphaFoldDB" id="A0AAF0JU64"/>
<dbReference type="KEGG" id="manq:L1994_02725"/>
<gene>
    <name evidence="1" type="ORF">L1994_02725</name>
</gene>
<keyword evidence="2" id="KW-1185">Reference proteome</keyword>
<reference evidence="1" key="1">
    <citation type="submission" date="2022-01" db="EMBL/GenBank/DDBJ databases">
        <title>Complete genome of Methanomicrobium antiquum DSM 21220.</title>
        <authorList>
            <person name="Chen S.-C."/>
            <person name="You Y.-T."/>
            <person name="Zhou Y.-Z."/>
            <person name="Lai M.-C."/>
        </authorList>
    </citation>
    <scope>NUCLEOTIDE SEQUENCE</scope>
    <source>
        <strain evidence="1">DSM 21220</strain>
    </source>
</reference>
<evidence type="ECO:0000313" key="2">
    <source>
        <dbReference type="Proteomes" id="UP001218895"/>
    </source>
</evidence>
<dbReference type="EMBL" id="CP091092">
    <property type="protein sequence ID" value="WFN37318.1"/>
    <property type="molecule type" value="Genomic_DNA"/>
</dbReference>
<evidence type="ECO:0000313" key="1">
    <source>
        <dbReference type="EMBL" id="WFN37318.1"/>
    </source>
</evidence>
<accession>A0AAF0JU64</accession>
<name>A0AAF0JU64_9EURY</name>
<sequence length="263" mass="30533">MESATWNCDFSSYSGNATYSVVAEAINTVGSCSLTWSWKIESSSHCVPTGEYIDFGFAKYRSDCDSEESKWRKAMCHQNALARWGYASISRNIPTNSYDDIVESSDKLGYFKYQRDDEVCEGWENCFLVSNNHFRHLYVVELGVTNHGDHAILAEFIGEFSNFDTEKTNFDNWNFFQYEDLDIRPGDGQMPYYPSNDPGNPNKVIIQKITEIYCSRTIKDNGEYYYTPLYYYPTFRRYFFNNSIFHTLPPITAISFSIHHSDL</sequence>
<protein>
    <submittedName>
        <fullName evidence="1">Uncharacterized protein</fullName>
    </submittedName>
</protein>